<dbReference type="InterPro" id="IPR015421">
    <property type="entry name" value="PyrdxlP-dep_Trfase_major"/>
</dbReference>
<dbReference type="CDD" id="cd07377">
    <property type="entry name" value="WHTH_GntR"/>
    <property type="match status" value="1"/>
</dbReference>
<proteinExistence type="inferred from homology"/>
<dbReference type="InterPro" id="IPR015424">
    <property type="entry name" value="PyrdxlP-dep_Trfase"/>
</dbReference>
<dbReference type="PROSITE" id="PS50949">
    <property type="entry name" value="HTH_GNTR"/>
    <property type="match status" value="1"/>
</dbReference>
<dbReference type="GO" id="GO:0003677">
    <property type="term" value="F:DNA binding"/>
    <property type="evidence" value="ECO:0007669"/>
    <property type="project" value="UniProtKB-KW"/>
</dbReference>
<evidence type="ECO:0000259" key="6">
    <source>
        <dbReference type="PROSITE" id="PS50949"/>
    </source>
</evidence>
<keyword evidence="4" id="KW-0238">DNA-binding</keyword>
<evidence type="ECO:0000256" key="1">
    <source>
        <dbReference type="ARBA" id="ARBA00005384"/>
    </source>
</evidence>
<evidence type="ECO:0000313" key="7">
    <source>
        <dbReference type="EMBL" id="GEE01082.1"/>
    </source>
</evidence>
<name>A0A7I9V7A1_9ACTN</name>
<evidence type="ECO:0000256" key="3">
    <source>
        <dbReference type="ARBA" id="ARBA00023015"/>
    </source>
</evidence>
<dbReference type="InterPro" id="IPR036390">
    <property type="entry name" value="WH_DNA-bd_sf"/>
</dbReference>
<dbReference type="Gene3D" id="1.10.10.10">
    <property type="entry name" value="Winged helix-like DNA-binding domain superfamily/Winged helix DNA-binding domain"/>
    <property type="match status" value="1"/>
</dbReference>
<evidence type="ECO:0000313" key="8">
    <source>
        <dbReference type="Proteomes" id="UP000444960"/>
    </source>
</evidence>
<dbReference type="Pfam" id="PF00155">
    <property type="entry name" value="Aminotran_1_2"/>
    <property type="match status" value="1"/>
</dbReference>
<dbReference type="SMART" id="SM00345">
    <property type="entry name" value="HTH_GNTR"/>
    <property type="match status" value="1"/>
</dbReference>
<dbReference type="Gene3D" id="3.90.1150.10">
    <property type="entry name" value="Aspartate Aminotransferase, domain 1"/>
    <property type="match status" value="1"/>
</dbReference>
<keyword evidence="5" id="KW-0804">Transcription</keyword>
<comment type="caution">
    <text evidence="7">The sequence shown here is derived from an EMBL/GenBank/DDBJ whole genome shotgun (WGS) entry which is preliminary data.</text>
</comment>
<dbReference type="GO" id="GO:0003700">
    <property type="term" value="F:DNA-binding transcription factor activity"/>
    <property type="evidence" value="ECO:0007669"/>
    <property type="project" value="InterPro"/>
</dbReference>
<dbReference type="CDD" id="cd00609">
    <property type="entry name" value="AAT_like"/>
    <property type="match status" value="1"/>
</dbReference>
<keyword evidence="2" id="KW-0663">Pyridoxal phosphate</keyword>
<accession>A0A7I9V7A1</accession>
<evidence type="ECO:0000256" key="2">
    <source>
        <dbReference type="ARBA" id="ARBA00022898"/>
    </source>
</evidence>
<dbReference type="InterPro" id="IPR000524">
    <property type="entry name" value="Tscrpt_reg_HTH_GntR"/>
</dbReference>
<keyword evidence="8" id="KW-1185">Reference proteome</keyword>
<dbReference type="SUPFAM" id="SSF46785">
    <property type="entry name" value="Winged helix' DNA-binding domain"/>
    <property type="match status" value="1"/>
</dbReference>
<dbReference type="PANTHER" id="PTHR46577">
    <property type="entry name" value="HTH-TYPE TRANSCRIPTIONAL REGULATORY PROTEIN GABR"/>
    <property type="match status" value="1"/>
</dbReference>
<dbReference type="InterPro" id="IPR036388">
    <property type="entry name" value="WH-like_DNA-bd_sf"/>
</dbReference>
<feature type="domain" description="HTH gntR-type" evidence="6">
    <location>
        <begin position="26"/>
        <end position="98"/>
    </location>
</feature>
<organism evidence="7 8">
    <name type="scientific">Gordonia spumicola</name>
    <dbReference type="NCBI Taxonomy" id="589161"/>
    <lineage>
        <taxon>Bacteria</taxon>
        <taxon>Bacillati</taxon>
        <taxon>Actinomycetota</taxon>
        <taxon>Actinomycetes</taxon>
        <taxon>Mycobacteriales</taxon>
        <taxon>Gordoniaceae</taxon>
        <taxon>Gordonia</taxon>
    </lineage>
</organism>
<dbReference type="InterPro" id="IPR004839">
    <property type="entry name" value="Aminotransferase_I/II_large"/>
</dbReference>
<evidence type="ECO:0000256" key="5">
    <source>
        <dbReference type="ARBA" id="ARBA00023163"/>
    </source>
</evidence>
<evidence type="ECO:0000256" key="4">
    <source>
        <dbReference type="ARBA" id="ARBA00023125"/>
    </source>
</evidence>
<dbReference type="SUPFAM" id="SSF53383">
    <property type="entry name" value="PLP-dependent transferases"/>
    <property type="match status" value="1"/>
</dbReference>
<dbReference type="PRINTS" id="PR00035">
    <property type="entry name" value="HTHGNTR"/>
</dbReference>
<dbReference type="OrthoDB" id="199743at2"/>
<reference evidence="8" key="1">
    <citation type="submission" date="2019-06" db="EMBL/GenBank/DDBJ databases">
        <title>Gordonia isolated from sludge of a wastewater treatment plant.</title>
        <authorList>
            <person name="Tamura T."/>
            <person name="Aoyama K."/>
            <person name="Kang Y."/>
            <person name="Saito S."/>
            <person name="Akiyama N."/>
            <person name="Yazawa K."/>
            <person name="Gonoi T."/>
            <person name="Mikami Y."/>
        </authorList>
    </citation>
    <scope>NUCLEOTIDE SEQUENCE [LARGE SCALE GENOMIC DNA]</scope>
    <source>
        <strain evidence="8">NBRC 107696</strain>
    </source>
</reference>
<protein>
    <submittedName>
        <fullName evidence="7">GntR family transcriptional regulator</fullName>
    </submittedName>
</protein>
<dbReference type="Gene3D" id="3.40.640.10">
    <property type="entry name" value="Type I PLP-dependent aspartate aminotransferase-like (Major domain)"/>
    <property type="match status" value="1"/>
</dbReference>
<dbReference type="AlphaFoldDB" id="A0A7I9V7A1"/>
<gene>
    <name evidence="7" type="ORF">nbrc107696_15280</name>
</gene>
<dbReference type="GO" id="GO:0030170">
    <property type="term" value="F:pyridoxal phosphate binding"/>
    <property type="evidence" value="ECO:0007669"/>
    <property type="project" value="InterPro"/>
</dbReference>
<comment type="similarity">
    <text evidence="1">In the C-terminal section; belongs to the class-I pyridoxal-phosphate-dependent aminotransferase family.</text>
</comment>
<sequence length="486" mass="51448">MIAATGTIGARTLAQRLGAWRPDGPQPAYQALADAVRVLLLDGRVAVGTAVPSERTLAEALDVSRTTVGGAYAALRDSGHLASRRGARSVLGLPVSVPAEPFDFGAEADMCKLNIAAPAAPDQVVHDGYRHALDCAPTYLTGTGIYPNGLRALTETIARRYCERGLPTTPEQILVTSGAQHALRLILDTHVAPGERVVVEQPTHHGTILALTRHRARPVALPLDGDHGWDLDQLDSIVRLQRPSLIFAIPDFHNPTGLLLDADGRRRLGEIAARHRVLLVIDETMVELGLDRDAPPPVAAFAPRGAQVITIGSASKTVWAGLRVGWIRTDTPPDPYVVARYELDIGSAVMEQLAAAYALDHLDDFLPARRDSLRASRAAALAAIDEHLPGSTVVPGVGGLCLWVHLPRPVATTTAAAAASLGVRLTPGGSFGPNGGLESHIRIPYTLPVENLVRGIESVGLAYRRVTGADAVVSTADTALAERLVV</sequence>
<dbReference type="InterPro" id="IPR015422">
    <property type="entry name" value="PyrdxlP-dep_Trfase_small"/>
</dbReference>
<dbReference type="Proteomes" id="UP000444960">
    <property type="component" value="Unassembled WGS sequence"/>
</dbReference>
<dbReference type="PANTHER" id="PTHR46577:SF1">
    <property type="entry name" value="HTH-TYPE TRANSCRIPTIONAL REGULATORY PROTEIN GABR"/>
    <property type="match status" value="1"/>
</dbReference>
<dbReference type="Pfam" id="PF00392">
    <property type="entry name" value="GntR"/>
    <property type="match status" value="1"/>
</dbReference>
<keyword evidence="3" id="KW-0805">Transcription regulation</keyword>
<dbReference type="InterPro" id="IPR051446">
    <property type="entry name" value="HTH_trans_reg/aminotransferase"/>
</dbReference>
<dbReference type="EMBL" id="BJOV01000003">
    <property type="protein sequence ID" value="GEE01082.1"/>
    <property type="molecule type" value="Genomic_DNA"/>
</dbReference>
<dbReference type="RefSeq" id="WP_161894925.1">
    <property type="nucleotide sequence ID" value="NZ_BJOV01000003.1"/>
</dbReference>